<dbReference type="SMART" id="SM00564">
    <property type="entry name" value="PQQ"/>
    <property type="match status" value="4"/>
</dbReference>
<protein>
    <submittedName>
        <fullName evidence="6">Glucose dehydrogenase, PQQ-dependent</fullName>
    </submittedName>
</protein>
<dbReference type="RefSeq" id="WP_241654605.1">
    <property type="nucleotide sequence ID" value="NZ_RDSM01000002.1"/>
</dbReference>
<comment type="cofactor">
    <cofactor evidence="1">
        <name>pyrroloquinoline quinone</name>
        <dbReference type="ChEBI" id="CHEBI:58442"/>
    </cofactor>
</comment>
<comment type="similarity">
    <text evidence="2">Belongs to the bacterial PQQ dehydrogenase family.</text>
</comment>
<dbReference type="InterPro" id="IPR011047">
    <property type="entry name" value="Quinoprotein_ADH-like_sf"/>
</dbReference>
<sequence>MKNGFSLLALVFSLLLVAERPLGAQNLVASELLHPGDSWPGYHGDYTGQRHSKLTQIDRDNVGHLGLAWAFQSTQIAAIKASPLMVDGVVYLTVPNNVWAVDARTGHLLWKYTYPPNHGHSIGHRGVGMYKGTILFLSPDCHLVALDARDGKVLWNTVVADSTKGYWTTAAPLVVGNHVLVGVSGDADNIMLFLKSIDGDTGKIQWEWDASPPEGTPKAATGGATWMTGTYDPDLKLIYWGTGNPTPVLNGRVRPGDNLFTCSIVALDPETGKLVWAFQPSPHDTHDWDAVEAPVLVDGDFHGKPRKMLMQSSRNGYFFVLDRTNGRAC</sequence>
<dbReference type="InterPro" id="IPR002372">
    <property type="entry name" value="PQQ_rpt_dom"/>
</dbReference>
<gene>
    <name evidence="6" type="ORF">GRAN_2977</name>
</gene>
<dbReference type="PANTHER" id="PTHR32303">
    <property type="entry name" value="QUINOPROTEIN ALCOHOL DEHYDROGENASE (CYTOCHROME C)"/>
    <property type="match status" value="1"/>
</dbReference>
<dbReference type="GO" id="GO:0016491">
    <property type="term" value="F:oxidoreductase activity"/>
    <property type="evidence" value="ECO:0007669"/>
    <property type="project" value="UniProtKB-KW"/>
</dbReference>
<feature type="chain" id="PRO_5020451842" evidence="4">
    <location>
        <begin position="25"/>
        <end position="329"/>
    </location>
</feature>
<dbReference type="EMBL" id="RDSM01000002">
    <property type="protein sequence ID" value="RXH56120.1"/>
    <property type="molecule type" value="Genomic_DNA"/>
</dbReference>
<evidence type="ECO:0000313" key="7">
    <source>
        <dbReference type="Proteomes" id="UP000289437"/>
    </source>
</evidence>
<dbReference type="SUPFAM" id="SSF50998">
    <property type="entry name" value="Quinoprotein alcohol dehydrogenase-like"/>
    <property type="match status" value="1"/>
</dbReference>
<evidence type="ECO:0000256" key="2">
    <source>
        <dbReference type="ARBA" id="ARBA00008156"/>
    </source>
</evidence>
<dbReference type="Gene3D" id="2.140.10.10">
    <property type="entry name" value="Quinoprotein alcohol dehydrogenase-like superfamily"/>
    <property type="match status" value="1"/>
</dbReference>
<dbReference type="Proteomes" id="UP000289437">
    <property type="component" value="Unassembled WGS sequence"/>
</dbReference>
<dbReference type="AlphaFoldDB" id="A0A4Q0T196"/>
<dbReference type="Pfam" id="PF01011">
    <property type="entry name" value="PQQ"/>
    <property type="match status" value="1"/>
</dbReference>
<accession>A0A4Q0T196</accession>
<evidence type="ECO:0000256" key="4">
    <source>
        <dbReference type="SAM" id="SignalP"/>
    </source>
</evidence>
<reference evidence="6 7" key="1">
    <citation type="submission" date="2018-11" db="EMBL/GenBank/DDBJ databases">
        <authorList>
            <person name="Mardanov A.V."/>
            <person name="Ravin N.V."/>
            <person name="Dedysh S.N."/>
        </authorList>
    </citation>
    <scope>NUCLEOTIDE SEQUENCE [LARGE SCALE GENOMIC DNA]</scope>
    <source>
        <strain evidence="6 7">AF10</strain>
    </source>
</reference>
<feature type="signal peptide" evidence="4">
    <location>
        <begin position="1"/>
        <end position="24"/>
    </location>
</feature>
<proteinExistence type="inferred from homology"/>
<organism evidence="6 7">
    <name type="scientific">Granulicella sibirica</name>
    <dbReference type="NCBI Taxonomy" id="2479048"/>
    <lineage>
        <taxon>Bacteria</taxon>
        <taxon>Pseudomonadati</taxon>
        <taxon>Acidobacteriota</taxon>
        <taxon>Terriglobia</taxon>
        <taxon>Terriglobales</taxon>
        <taxon>Acidobacteriaceae</taxon>
        <taxon>Granulicella</taxon>
    </lineage>
</organism>
<feature type="domain" description="Pyrrolo-quinoline quinone repeat" evidence="5">
    <location>
        <begin position="39"/>
        <end position="327"/>
    </location>
</feature>
<dbReference type="InterPro" id="IPR018391">
    <property type="entry name" value="PQQ_b-propeller_rpt"/>
</dbReference>
<reference evidence="7" key="2">
    <citation type="submission" date="2019-02" db="EMBL/GenBank/DDBJ databases">
        <title>Granulicella sibirica sp. nov., a psychrotolerant acidobacterium isolated from an organic soil layer in forested tundra, West Siberia.</title>
        <authorList>
            <person name="Oshkin I.Y."/>
            <person name="Kulichevskaya I.S."/>
            <person name="Rijpstra W.I.C."/>
            <person name="Sinninghe Damste J.S."/>
            <person name="Rakitin A.L."/>
            <person name="Ravin N.V."/>
            <person name="Dedysh S.N."/>
        </authorList>
    </citation>
    <scope>NUCLEOTIDE SEQUENCE [LARGE SCALE GENOMIC DNA]</scope>
    <source>
        <strain evidence="7">AF10</strain>
    </source>
</reference>
<name>A0A4Q0T196_9BACT</name>
<evidence type="ECO:0000256" key="3">
    <source>
        <dbReference type="ARBA" id="ARBA00023002"/>
    </source>
</evidence>
<evidence type="ECO:0000313" key="6">
    <source>
        <dbReference type="EMBL" id="RXH56120.1"/>
    </source>
</evidence>
<evidence type="ECO:0000259" key="5">
    <source>
        <dbReference type="Pfam" id="PF01011"/>
    </source>
</evidence>
<keyword evidence="4" id="KW-0732">Signal</keyword>
<keyword evidence="7" id="KW-1185">Reference proteome</keyword>
<evidence type="ECO:0000256" key="1">
    <source>
        <dbReference type="ARBA" id="ARBA00001931"/>
    </source>
</evidence>
<comment type="caution">
    <text evidence="6">The sequence shown here is derived from an EMBL/GenBank/DDBJ whole genome shotgun (WGS) entry which is preliminary data.</text>
</comment>
<keyword evidence="3" id="KW-0560">Oxidoreductase</keyword>